<dbReference type="InterPro" id="IPR029063">
    <property type="entry name" value="SAM-dependent_MTases_sf"/>
</dbReference>
<reference evidence="2" key="1">
    <citation type="submission" date="2022-04" db="EMBL/GenBank/DDBJ databases">
        <title>A functionally conserved STORR gene fusion in Papaver species that diverged 16.8 million years ago.</title>
        <authorList>
            <person name="Catania T."/>
        </authorList>
    </citation>
    <scope>NUCLEOTIDE SEQUENCE</scope>
    <source>
        <strain evidence="2">S-188037</strain>
    </source>
</reference>
<gene>
    <name evidence="2" type="ORF">MKW98_027328</name>
</gene>
<proteinExistence type="predicted"/>
<evidence type="ECO:0000313" key="3">
    <source>
        <dbReference type="Proteomes" id="UP001202328"/>
    </source>
</evidence>
<dbReference type="EMBL" id="JAJJMB010008995">
    <property type="protein sequence ID" value="KAI3917409.1"/>
    <property type="molecule type" value="Genomic_DNA"/>
</dbReference>
<organism evidence="2 3">
    <name type="scientific">Papaver atlanticum</name>
    <dbReference type="NCBI Taxonomy" id="357466"/>
    <lineage>
        <taxon>Eukaryota</taxon>
        <taxon>Viridiplantae</taxon>
        <taxon>Streptophyta</taxon>
        <taxon>Embryophyta</taxon>
        <taxon>Tracheophyta</taxon>
        <taxon>Spermatophyta</taxon>
        <taxon>Magnoliopsida</taxon>
        <taxon>Ranunculales</taxon>
        <taxon>Papaveraceae</taxon>
        <taxon>Papaveroideae</taxon>
        <taxon>Papaver</taxon>
    </lineage>
</organism>
<keyword evidence="1" id="KW-1133">Transmembrane helix</keyword>
<protein>
    <recommendedName>
        <fullName evidence="4">Methyltransferase-like protein 13</fullName>
    </recommendedName>
</protein>
<keyword evidence="1" id="KW-0812">Transmembrane</keyword>
<dbReference type="Gene3D" id="3.40.50.150">
    <property type="entry name" value="Vaccinia Virus protein VP39"/>
    <property type="match status" value="1"/>
</dbReference>
<dbReference type="CDD" id="cd02440">
    <property type="entry name" value="AdoMet_MTases"/>
    <property type="match status" value="1"/>
</dbReference>
<keyword evidence="1" id="KW-0472">Membrane</keyword>
<feature type="transmembrane region" description="Helical" evidence="1">
    <location>
        <begin position="499"/>
        <end position="518"/>
    </location>
</feature>
<dbReference type="Proteomes" id="UP001202328">
    <property type="component" value="Unassembled WGS sequence"/>
</dbReference>
<evidence type="ECO:0008006" key="4">
    <source>
        <dbReference type="Google" id="ProtNLM"/>
    </source>
</evidence>
<comment type="caution">
    <text evidence="2">The sequence shown here is derived from an EMBL/GenBank/DDBJ whole genome shotgun (WGS) entry which is preliminary data.</text>
</comment>
<keyword evidence="3" id="KW-1185">Reference proteome</keyword>
<dbReference type="SUPFAM" id="SSF53335">
    <property type="entry name" value="S-adenosyl-L-methionine-dependent methyltransferases"/>
    <property type="match status" value="1"/>
</dbReference>
<evidence type="ECO:0000256" key="1">
    <source>
        <dbReference type="SAM" id="Phobius"/>
    </source>
</evidence>
<sequence>MAMDKGTFENLNPSQYISFDFPNPHHSKESTTISSTYGNFLRITVLDSPIIQTSDDYPTQIAAMLVPIDREDDWIFSTKDGNFQLLSNLQQISRLILVGNLPCGDFPVNYYRRPILDGDREYMVEFEEALLPLLIAVSPKSYLKGEMIVEDVEMENSVDDKLGLVRKEFRRRLRFKRMPNLVQTEMRIVPDRIEVDSVNYRIGEMEFKPDIGCLVHPYLAPMVASLSLIARNLDNKYVCSDSKLPKVLCVGIGGGALLTFLRTQFGFQVFGVENDEMVVNVAKRYFGLVESEFLRVLVGDGIDVIRRVARRGVQAGFVASITNADLESDQHSTIYVEDESKFDIIMVDLDSNDAMNGPGAPPLDFVQNLILLDAKLALNTLGILVVNVIPLSKSFYEVLICELRKIFSQLYEINVGNEENYVIIAAVSPVSFVHDEIETSIQENDIKYTWCWWSFFINWANSYQAFPHYNIESVEEVGIRLTLGWSLCSTWCGLSYKCYLVFVYSISFHFLIVFSFVYRQGTGEIKRRNDLMSGHEGEATGGEGQICLRESDLTVKACG</sequence>
<name>A0AAD4XIM3_9MAGN</name>
<dbReference type="AlphaFoldDB" id="A0AAD4XIM3"/>
<evidence type="ECO:0000313" key="2">
    <source>
        <dbReference type="EMBL" id="KAI3917409.1"/>
    </source>
</evidence>
<accession>A0AAD4XIM3</accession>